<dbReference type="KEGG" id="salo:EF888_11410"/>
<evidence type="ECO:0000313" key="3">
    <source>
        <dbReference type="Proteomes" id="UP000245390"/>
    </source>
</evidence>
<dbReference type="SUPFAM" id="SSF54909">
    <property type="entry name" value="Dimeric alpha+beta barrel"/>
    <property type="match status" value="1"/>
</dbReference>
<accession>A0A316GEY3</accession>
<protein>
    <submittedName>
        <fullName evidence="2">Antibiotic biosynthesis monooxygenase</fullName>
    </submittedName>
</protein>
<dbReference type="AlphaFoldDB" id="A0A316GEY3"/>
<feature type="domain" description="ABM" evidence="1">
    <location>
        <begin position="19"/>
        <end position="68"/>
    </location>
</feature>
<evidence type="ECO:0000313" key="2">
    <source>
        <dbReference type="EMBL" id="PWK57910.1"/>
    </source>
</evidence>
<proteinExistence type="predicted"/>
<dbReference type="Pfam" id="PF03992">
    <property type="entry name" value="ABM"/>
    <property type="match status" value="1"/>
</dbReference>
<reference evidence="2 3" key="1">
    <citation type="submission" date="2018-05" db="EMBL/GenBank/DDBJ databases">
        <title>Genomic Encyclopedia of Type Strains, Phase IV (KMG-IV): sequencing the most valuable type-strain genomes for metagenomic binning, comparative biology and taxonomic classification.</title>
        <authorList>
            <person name="Goeker M."/>
        </authorList>
    </citation>
    <scope>NUCLEOTIDE SEQUENCE [LARGE SCALE GENOMIC DNA]</scope>
    <source>
        <strain evidence="2 3">DSM 103371</strain>
    </source>
</reference>
<keyword evidence="2" id="KW-0560">Oxidoreductase</keyword>
<dbReference type="GO" id="GO:0004497">
    <property type="term" value="F:monooxygenase activity"/>
    <property type="evidence" value="ECO:0007669"/>
    <property type="project" value="UniProtKB-KW"/>
</dbReference>
<organism evidence="2 3">
    <name type="scientific">Silicimonas algicola</name>
    <dbReference type="NCBI Taxonomy" id="1826607"/>
    <lineage>
        <taxon>Bacteria</taxon>
        <taxon>Pseudomonadati</taxon>
        <taxon>Pseudomonadota</taxon>
        <taxon>Alphaproteobacteria</taxon>
        <taxon>Rhodobacterales</taxon>
        <taxon>Paracoccaceae</taxon>
    </lineage>
</organism>
<gene>
    <name evidence="2" type="ORF">C8D95_102560</name>
</gene>
<dbReference type="RefSeq" id="WP_109758474.1">
    <property type="nucleotide sequence ID" value="NZ_CP034588.1"/>
</dbReference>
<dbReference type="InterPro" id="IPR011008">
    <property type="entry name" value="Dimeric_a/b-barrel"/>
</dbReference>
<dbReference type="Proteomes" id="UP000245390">
    <property type="component" value="Unassembled WGS sequence"/>
</dbReference>
<dbReference type="EMBL" id="QGGV01000002">
    <property type="protein sequence ID" value="PWK57910.1"/>
    <property type="molecule type" value="Genomic_DNA"/>
</dbReference>
<dbReference type="OrthoDB" id="9797178at2"/>
<dbReference type="Gene3D" id="3.30.70.100">
    <property type="match status" value="1"/>
</dbReference>
<evidence type="ECO:0000259" key="1">
    <source>
        <dbReference type="Pfam" id="PF03992"/>
    </source>
</evidence>
<dbReference type="InterPro" id="IPR007138">
    <property type="entry name" value="ABM_dom"/>
</dbReference>
<sequence length="91" mass="10195">MTLHLTGRLICRDEAEAGIVRAHLAEHVRLTRDEPGCISFEVAQDDDPLVWTVTEAFADRTAFEAHQARTRGSVWGTATTGIQRDFSIRED</sequence>
<comment type="caution">
    <text evidence="2">The sequence shown here is derived from an EMBL/GenBank/DDBJ whole genome shotgun (WGS) entry which is preliminary data.</text>
</comment>
<keyword evidence="3" id="KW-1185">Reference proteome</keyword>
<keyword evidence="2" id="KW-0503">Monooxygenase</keyword>
<name>A0A316GEY3_9RHOB</name>